<organism evidence="2 3">
    <name type="scientific">Laccaria amethystina LaAM-08-1</name>
    <dbReference type="NCBI Taxonomy" id="1095629"/>
    <lineage>
        <taxon>Eukaryota</taxon>
        <taxon>Fungi</taxon>
        <taxon>Dikarya</taxon>
        <taxon>Basidiomycota</taxon>
        <taxon>Agaricomycotina</taxon>
        <taxon>Agaricomycetes</taxon>
        <taxon>Agaricomycetidae</taxon>
        <taxon>Agaricales</taxon>
        <taxon>Agaricineae</taxon>
        <taxon>Hydnangiaceae</taxon>
        <taxon>Laccaria</taxon>
    </lineage>
</organism>
<feature type="compositionally biased region" description="Polar residues" evidence="1">
    <location>
        <begin position="193"/>
        <end position="204"/>
    </location>
</feature>
<feature type="region of interest" description="Disordered" evidence="1">
    <location>
        <begin position="1"/>
        <end position="123"/>
    </location>
</feature>
<keyword evidence="3" id="KW-1185">Reference proteome</keyword>
<dbReference type="EMBL" id="KN838631">
    <property type="protein sequence ID" value="KIK00194.1"/>
    <property type="molecule type" value="Genomic_DNA"/>
</dbReference>
<accession>A0A0C9XF05</accession>
<reference evidence="3" key="2">
    <citation type="submission" date="2015-01" db="EMBL/GenBank/DDBJ databases">
        <title>Evolutionary Origins and Diversification of the Mycorrhizal Mutualists.</title>
        <authorList>
            <consortium name="DOE Joint Genome Institute"/>
            <consortium name="Mycorrhizal Genomics Consortium"/>
            <person name="Kohler A."/>
            <person name="Kuo A."/>
            <person name="Nagy L.G."/>
            <person name="Floudas D."/>
            <person name="Copeland A."/>
            <person name="Barry K.W."/>
            <person name="Cichocki N."/>
            <person name="Veneault-Fourrey C."/>
            <person name="LaButti K."/>
            <person name="Lindquist E.A."/>
            <person name="Lipzen A."/>
            <person name="Lundell T."/>
            <person name="Morin E."/>
            <person name="Murat C."/>
            <person name="Riley R."/>
            <person name="Ohm R."/>
            <person name="Sun H."/>
            <person name="Tunlid A."/>
            <person name="Henrissat B."/>
            <person name="Grigoriev I.V."/>
            <person name="Hibbett D.S."/>
            <person name="Martin F."/>
        </authorList>
    </citation>
    <scope>NUCLEOTIDE SEQUENCE [LARGE SCALE GENOMIC DNA]</scope>
    <source>
        <strain evidence="3">LaAM-08-1</strain>
    </source>
</reference>
<dbReference type="Proteomes" id="UP000054477">
    <property type="component" value="Unassembled WGS sequence"/>
</dbReference>
<feature type="region of interest" description="Disordered" evidence="1">
    <location>
        <begin position="193"/>
        <end position="229"/>
    </location>
</feature>
<gene>
    <name evidence="2" type="ORF">K443DRAFT_615948</name>
</gene>
<protein>
    <submittedName>
        <fullName evidence="2">Uncharacterized protein</fullName>
    </submittedName>
</protein>
<evidence type="ECO:0000256" key="1">
    <source>
        <dbReference type="SAM" id="MobiDB-lite"/>
    </source>
</evidence>
<sequence>MYPPSGSLETNPLPQSDRRLKRVQSKTALEVERLVSKSYILRPKPPPRPSLALPHIPTSSQSPSSSGTFSVSEEKASGEVERNSLPPSYSTHADDQVLHSNSPLPRSHSDHKPRPTSLNATFFPPQVYDLSSITPTITRNLSSSEKDVRRKRVNKLRKMLGEGFHPELLNPSEKGGRNDFAFGKPATFLEFPTRTTKSTASSSHSEGRQKYSRVTHLQEKGTPRQTPNGYRTFFLRL</sequence>
<reference evidence="2 3" key="1">
    <citation type="submission" date="2014-04" db="EMBL/GenBank/DDBJ databases">
        <authorList>
            <consortium name="DOE Joint Genome Institute"/>
            <person name="Kuo A."/>
            <person name="Kohler A."/>
            <person name="Nagy L.G."/>
            <person name="Floudas D."/>
            <person name="Copeland A."/>
            <person name="Barry K.W."/>
            <person name="Cichocki N."/>
            <person name="Veneault-Fourrey C."/>
            <person name="LaButti K."/>
            <person name="Lindquist E.A."/>
            <person name="Lipzen A."/>
            <person name="Lundell T."/>
            <person name="Morin E."/>
            <person name="Murat C."/>
            <person name="Sun H."/>
            <person name="Tunlid A."/>
            <person name="Henrissat B."/>
            <person name="Grigoriev I.V."/>
            <person name="Hibbett D.S."/>
            <person name="Martin F."/>
            <person name="Nordberg H.P."/>
            <person name="Cantor M.N."/>
            <person name="Hua S.X."/>
        </authorList>
    </citation>
    <scope>NUCLEOTIDE SEQUENCE [LARGE SCALE GENOMIC DNA]</scope>
    <source>
        <strain evidence="2 3">LaAM-08-1</strain>
    </source>
</reference>
<evidence type="ECO:0000313" key="3">
    <source>
        <dbReference type="Proteomes" id="UP000054477"/>
    </source>
</evidence>
<dbReference type="AlphaFoldDB" id="A0A0C9XF05"/>
<proteinExistence type="predicted"/>
<dbReference type="HOGENOM" id="CLU_1170804_0_0_1"/>
<feature type="compositionally biased region" description="Basic and acidic residues" evidence="1">
    <location>
        <begin position="72"/>
        <end position="82"/>
    </location>
</feature>
<name>A0A0C9XF05_9AGAR</name>
<evidence type="ECO:0000313" key="2">
    <source>
        <dbReference type="EMBL" id="KIK00194.1"/>
    </source>
</evidence>
<feature type="compositionally biased region" description="Low complexity" evidence="1">
    <location>
        <begin position="50"/>
        <end position="71"/>
    </location>
</feature>